<evidence type="ECO:0000256" key="2">
    <source>
        <dbReference type="PROSITE-ProRule" id="PRU00252"/>
    </source>
</evidence>
<evidence type="ECO:0000256" key="1">
    <source>
        <dbReference type="ARBA" id="ARBA00023125"/>
    </source>
</evidence>
<keyword evidence="4" id="KW-1185">Reference proteome</keyword>
<gene>
    <name evidence="3" type="ORF">GCM10009839_58750</name>
</gene>
<dbReference type="InterPro" id="IPR012340">
    <property type="entry name" value="NA-bd_OB-fold"/>
</dbReference>
<proteinExistence type="predicted"/>
<reference evidence="4" key="1">
    <citation type="journal article" date="2019" name="Int. J. Syst. Evol. Microbiol.">
        <title>The Global Catalogue of Microorganisms (GCM) 10K type strain sequencing project: providing services to taxonomists for standard genome sequencing and annotation.</title>
        <authorList>
            <consortium name="The Broad Institute Genomics Platform"/>
            <consortium name="The Broad Institute Genome Sequencing Center for Infectious Disease"/>
            <person name="Wu L."/>
            <person name="Ma J."/>
        </authorList>
    </citation>
    <scope>NUCLEOTIDE SEQUENCE [LARGE SCALE GENOMIC DNA]</scope>
    <source>
        <strain evidence="4">JCM 16014</strain>
    </source>
</reference>
<dbReference type="InterPro" id="IPR000424">
    <property type="entry name" value="Primosome_PriB/ssb"/>
</dbReference>
<evidence type="ECO:0000313" key="3">
    <source>
        <dbReference type="EMBL" id="GAA2046558.1"/>
    </source>
</evidence>
<dbReference type="RefSeq" id="WP_344668912.1">
    <property type="nucleotide sequence ID" value="NZ_BAAAQN010000041.1"/>
</dbReference>
<protein>
    <submittedName>
        <fullName evidence="3">Uncharacterized protein</fullName>
    </submittedName>
</protein>
<evidence type="ECO:0000313" key="4">
    <source>
        <dbReference type="Proteomes" id="UP001500751"/>
    </source>
</evidence>
<dbReference type="Proteomes" id="UP001500751">
    <property type="component" value="Unassembled WGS sequence"/>
</dbReference>
<keyword evidence="1 2" id="KW-0238">DNA-binding</keyword>
<organism evidence="3 4">
    <name type="scientific">Catenulispora yoronensis</name>
    <dbReference type="NCBI Taxonomy" id="450799"/>
    <lineage>
        <taxon>Bacteria</taxon>
        <taxon>Bacillati</taxon>
        <taxon>Actinomycetota</taxon>
        <taxon>Actinomycetes</taxon>
        <taxon>Catenulisporales</taxon>
        <taxon>Catenulisporaceae</taxon>
        <taxon>Catenulispora</taxon>
    </lineage>
</organism>
<dbReference type="Gene3D" id="2.40.50.140">
    <property type="entry name" value="Nucleic acid-binding proteins"/>
    <property type="match status" value="1"/>
</dbReference>
<dbReference type="PROSITE" id="PS50935">
    <property type="entry name" value="SSB"/>
    <property type="match status" value="1"/>
</dbReference>
<comment type="caution">
    <text evidence="3">The sequence shown here is derived from an EMBL/GenBank/DDBJ whole genome shotgun (WGS) entry which is preliminary data.</text>
</comment>
<accession>A0ABP5GHD6</accession>
<dbReference type="SUPFAM" id="SSF50249">
    <property type="entry name" value="Nucleic acid-binding proteins"/>
    <property type="match status" value="1"/>
</dbReference>
<dbReference type="EMBL" id="BAAAQN010000041">
    <property type="protein sequence ID" value="GAA2046558.1"/>
    <property type="molecule type" value="Genomic_DNA"/>
</dbReference>
<name>A0ABP5GHD6_9ACTN</name>
<sequence length="111" mass="11675">MPATRPVALTGTVTEDTRFRRLPGDGDLGLAYFTLATELHISPAPGAPAVERTVQIQCTAARGTVADAMFDQLKRGARVTVQGHPVLNPPAGPGPRLRQLSALLVEPLPTA</sequence>